<keyword evidence="1" id="KW-0812">Transmembrane</keyword>
<protein>
    <submittedName>
        <fullName evidence="2">Uncharacterized protein</fullName>
    </submittedName>
</protein>
<evidence type="ECO:0000256" key="1">
    <source>
        <dbReference type="SAM" id="Phobius"/>
    </source>
</evidence>
<keyword evidence="1" id="KW-0472">Membrane</keyword>
<keyword evidence="1" id="KW-1133">Transmembrane helix</keyword>
<dbReference type="AlphaFoldDB" id="A0A9J5YF79"/>
<reference evidence="2 3" key="1">
    <citation type="submission" date="2020-09" db="EMBL/GenBank/DDBJ databases">
        <title>De no assembly of potato wild relative species, Solanum commersonii.</title>
        <authorList>
            <person name="Cho K."/>
        </authorList>
    </citation>
    <scope>NUCLEOTIDE SEQUENCE [LARGE SCALE GENOMIC DNA]</scope>
    <source>
        <strain evidence="2">LZ3.2</strain>
        <tissue evidence="2">Leaf</tissue>
    </source>
</reference>
<evidence type="ECO:0000313" key="2">
    <source>
        <dbReference type="EMBL" id="KAG5598471.1"/>
    </source>
</evidence>
<name>A0A9J5YF79_SOLCO</name>
<evidence type="ECO:0000313" key="3">
    <source>
        <dbReference type="Proteomes" id="UP000824120"/>
    </source>
</evidence>
<feature type="transmembrane region" description="Helical" evidence="1">
    <location>
        <begin position="108"/>
        <end position="128"/>
    </location>
</feature>
<keyword evidence="3" id="KW-1185">Reference proteome</keyword>
<comment type="caution">
    <text evidence="2">The sequence shown here is derived from an EMBL/GenBank/DDBJ whole genome shotgun (WGS) entry which is preliminary data.</text>
</comment>
<proteinExistence type="predicted"/>
<dbReference type="EMBL" id="JACXVP010000006">
    <property type="protein sequence ID" value="KAG5598471.1"/>
    <property type="molecule type" value="Genomic_DNA"/>
</dbReference>
<dbReference type="Proteomes" id="UP000824120">
    <property type="component" value="Chromosome 6"/>
</dbReference>
<accession>A0A9J5YF79</accession>
<gene>
    <name evidence="2" type="ORF">H5410_029841</name>
</gene>
<sequence length="129" mass="15100">MSVVIYKNRLELLTSFEPRAKLPVQQVLTFGLEVANLIHILKKENDNLHREKKVLETRMTDFGKYCTSDIEENRECLDEISVSKSEEVVVDKIIMMGFNKSKKKVCKMWIVIAMSWCCFAAFITFWVMK</sequence>
<dbReference type="OrthoDB" id="1248419at2759"/>
<organism evidence="2 3">
    <name type="scientific">Solanum commersonii</name>
    <name type="common">Commerson's wild potato</name>
    <name type="synonym">Commerson's nightshade</name>
    <dbReference type="NCBI Taxonomy" id="4109"/>
    <lineage>
        <taxon>Eukaryota</taxon>
        <taxon>Viridiplantae</taxon>
        <taxon>Streptophyta</taxon>
        <taxon>Embryophyta</taxon>
        <taxon>Tracheophyta</taxon>
        <taxon>Spermatophyta</taxon>
        <taxon>Magnoliopsida</taxon>
        <taxon>eudicotyledons</taxon>
        <taxon>Gunneridae</taxon>
        <taxon>Pentapetalae</taxon>
        <taxon>asterids</taxon>
        <taxon>lamiids</taxon>
        <taxon>Solanales</taxon>
        <taxon>Solanaceae</taxon>
        <taxon>Solanoideae</taxon>
        <taxon>Solaneae</taxon>
        <taxon>Solanum</taxon>
    </lineage>
</organism>